<feature type="non-terminal residue" evidence="2">
    <location>
        <position position="1"/>
    </location>
</feature>
<proteinExistence type="predicted"/>
<feature type="non-terminal residue" evidence="2">
    <location>
        <position position="50"/>
    </location>
</feature>
<evidence type="ECO:0000313" key="3">
    <source>
        <dbReference type="Proteomes" id="UP000799757"/>
    </source>
</evidence>
<dbReference type="OrthoDB" id="3795915at2759"/>
<reference evidence="2" key="1">
    <citation type="journal article" date="2020" name="Stud. Mycol.">
        <title>101 Dothideomycetes genomes: a test case for predicting lifestyles and emergence of pathogens.</title>
        <authorList>
            <person name="Haridas S."/>
            <person name="Albert R."/>
            <person name="Binder M."/>
            <person name="Bloem J."/>
            <person name="Labutti K."/>
            <person name="Salamov A."/>
            <person name="Andreopoulos B."/>
            <person name="Baker S."/>
            <person name="Barry K."/>
            <person name="Bills G."/>
            <person name="Bluhm B."/>
            <person name="Cannon C."/>
            <person name="Castanera R."/>
            <person name="Culley D."/>
            <person name="Daum C."/>
            <person name="Ezra D."/>
            <person name="Gonzalez J."/>
            <person name="Henrissat B."/>
            <person name="Kuo A."/>
            <person name="Liang C."/>
            <person name="Lipzen A."/>
            <person name="Lutzoni F."/>
            <person name="Magnuson J."/>
            <person name="Mondo S."/>
            <person name="Nolan M."/>
            <person name="Ohm R."/>
            <person name="Pangilinan J."/>
            <person name="Park H.-J."/>
            <person name="Ramirez L."/>
            <person name="Alfaro M."/>
            <person name="Sun H."/>
            <person name="Tritt A."/>
            <person name="Yoshinaga Y."/>
            <person name="Zwiers L.-H."/>
            <person name="Turgeon B."/>
            <person name="Goodwin S."/>
            <person name="Spatafora J."/>
            <person name="Crous P."/>
            <person name="Grigoriev I."/>
        </authorList>
    </citation>
    <scope>NUCLEOTIDE SEQUENCE</scope>
    <source>
        <strain evidence="2">CBS 109.77</strain>
    </source>
</reference>
<dbReference type="AlphaFoldDB" id="A0A6A6WMZ9"/>
<dbReference type="InterPro" id="IPR004875">
    <property type="entry name" value="DDE_SF_endonuclease_dom"/>
</dbReference>
<evidence type="ECO:0000313" key="2">
    <source>
        <dbReference type="EMBL" id="KAF2785426.1"/>
    </source>
</evidence>
<sequence>TSNAIGFEWLQRIFLPETTTSPLRPRLLIVDGHGSHVSLDFLWTCKQQQV</sequence>
<dbReference type="Pfam" id="PF03184">
    <property type="entry name" value="DDE_1"/>
    <property type="match status" value="1"/>
</dbReference>
<keyword evidence="3" id="KW-1185">Reference proteome</keyword>
<name>A0A6A6WMZ9_9PLEO</name>
<protein>
    <recommendedName>
        <fullName evidence="1">DDE-1 domain-containing protein</fullName>
    </recommendedName>
</protein>
<dbReference type="EMBL" id="MU003231">
    <property type="protein sequence ID" value="KAF2785426.1"/>
    <property type="molecule type" value="Genomic_DNA"/>
</dbReference>
<organism evidence="2 3">
    <name type="scientific">Melanomma pulvis-pyrius CBS 109.77</name>
    <dbReference type="NCBI Taxonomy" id="1314802"/>
    <lineage>
        <taxon>Eukaryota</taxon>
        <taxon>Fungi</taxon>
        <taxon>Dikarya</taxon>
        <taxon>Ascomycota</taxon>
        <taxon>Pezizomycotina</taxon>
        <taxon>Dothideomycetes</taxon>
        <taxon>Pleosporomycetidae</taxon>
        <taxon>Pleosporales</taxon>
        <taxon>Melanommataceae</taxon>
        <taxon>Melanomma</taxon>
    </lineage>
</organism>
<feature type="domain" description="DDE-1" evidence="1">
    <location>
        <begin position="2"/>
        <end position="50"/>
    </location>
</feature>
<gene>
    <name evidence="2" type="ORF">K505DRAFT_190209</name>
</gene>
<accession>A0A6A6WMZ9</accession>
<dbReference type="GO" id="GO:0003676">
    <property type="term" value="F:nucleic acid binding"/>
    <property type="evidence" value="ECO:0007669"/>
    <property type="project" value="InterPro"/>
</dbReference>
<evidence type="ECO:0000259" key="1">
    <source>
        <dbReference type="Pfam" id="PF03184"/>
    </source>
</evidence>
<dbReference type="Proteomes" id="UP000799757">
    <property type="component" value="Unassembled WGS sequence"/>
</dbReference>